<name>A0ABQ2X496_9BURK</name>
<proteinExistence type="predicted"/>
<protein>
    <recommendedName>
        <fullName evidence="4">Anaphase-promoting complex subunit 4 WD40 domain-containing protein</fullName>
    </recommendedName>
</protein>
<dbReference type="SMART" id="SM00320">
    <property type="entry name" value="WD40"/>
    <property type="match status" value="1"/>
</dbReference>
<evidence type="ECO:0000313" key="3">
    <source>
        <dbReference type="Proteomes" id="UP000620127"/>
    </source>
</evidence>
<dbReference type="InterPro" id="IPR011044">
    <property type="entry name" value="Quino_amine_DH_bsu"/>
</dbReference>
<organism evidence="2 3">
    <name type="scientific">Undibacterium macrobrachii</name>
    <dbReference type="NCBI Taxonomy" id="1119058"/>
    <lineage>
        <taxon>Bacteria</taxon>
        <taxon>Pseudomonadati</taxon>
        <taxon>Pseudomonadota</taxon>
        <taxon>Betaproteobacteria</taxon>
        <taxon>Burkholderiales</taxon>
        <taxon>Oxalobacteraceae</taxon>
        <taxon>Undibacterium</taxon>
    </lineage>
</organism>
<dbReference type="Gene3D" id="2.130.10.10">
    <property type="entry name" value="YVTN repeat-like/Quinoprotein amine dehydrogenase"/>
    <property type="match status" value="1"/>
</dbReference>
<dbReference type="SUPFAM" id="SSF50969">
    <property type="entry name" value="YVTN repeat-like/Quinoprotein amine dehydrogenase"/>
    <property type="match status" value="1"/>
</dbReference>
<evidence type="ECO:0008006" key="4">
    <source>
        <dbReference type="Google" id="ProtNLM"/>
    </source>
</evidence>
<keyword evidence="3" id="KW-1185">Reference proteome</keyword>
<accession>A0ABQ2X496</accession>
<dbReference type="InterPro" id="IPR015943">
    <property type="entry name" value="WD40/YVTN_repeat-like_dom_sf"/>
</dbReference>
<sequence>MFQSGMDSPPGEIVALAWGGDGKFLAVGFKGVPNDGADAIRILDSATGEILSREPGPRGTHVRGIRFTSDSKYLIVAGISKSVKIWDGQHTKLLQEIPAEAASIAVSKDGHYLALGGEAFGLGNISGLLGLLSPSKGKAIIYKLEK</sequence>
<dbReference type="Pfam" id="PF00400">
    <property type="entry name" value="WD40"/>
    <property type="match status" value="1"/>
</dbReference>
<evidence type="ECO:0000313" key="2">
    <source>
        <dbReference type="EMBL" id="GGW98965.1"/>
    </source>
</evidence>
<reference evidence="3" key="1">
    <citation type="journal article" date="2019" name="Int. J. Syst. Evol. Microbiol.">
        <title>The Global Catalogue of Microorganisms (GCM) 10K type strain sequencing project: providing services to taxonomists for standard genome sequencing and annotation.</title>
        <authorList>
            <consortium name="The Broad Institute Genomics Platform"/>
            <consortium name="The Broad Institute Genome Sequencing Center for Infectious Disease"/>
            <person name="Wu L."/>
            <person name="Ma J."/>
        </authorList>
    </citation>
    <scope>NUCLEOTIDE SEQUENCE [LARGE SCALE GENOMIC DNA]</scope>
    <source>
        <strain evidence="3">KCTC 23916</strain>
    </source>
</reference>
<keyword evidence="1" id="KW-0853">WD repeat</keyword>
<evidence type="ECO:0000256" key="1">
    <source>
        <dbReference type="PROSITE-ProRule" id="PRU00221"/>
    </source>
</evidence>
<dbReference type="InterPro" id="IPR001680">
    <property type="entry name" value="WD40_rpt"/>
</dbReference>
<feature type="repeat" description="WD" evidence="1">
    <location>
        <begin position="62"/>
        <end position="96"/>
    </location>
</feature>
<dbReference type="Proteomes" id="UP000620127">
    <property type="component" value="Unassembled WGS sequence"/>
</dbReference>
<dbReference type="EMBL" id="BMYT01000001">
    <property type="protein sequence ID" value="GGW98965.1"/>
    <property type="molecule type" value="Genomic_DNA"/>
</dbReference>
<gene>
    <name evidence="2" type="ORF">GCM10011282_00870</name>
</gene>
<dbReference type="PROSITE" id="PS50082">
    <property type="entry name" value="WD_REPEATS_2"/>
    <property type="match status" value="1"/>
</dbReference>
<comment type="caution">
    <text evidence="2">The sequence shown here is derived from an EMBL/GenBank/DDBJ whole genome shotgun (WGS) entry which is preliminary data.</text>
</comment>